<proteinExistence type="predicted"/>
<protein>
    <recommendedName>
        <fullName evidence="5">DUF1028 domain-containing protein</fullName>
    </recommendedName>
</protein>
<dbReference type="InterPro" id="IPR055683">
    <property type="entry name" value="DUF7259"/>
</dbReference>
<evidence type="ECO:0000259" key="2">
    <source>
        <dbReference type="Pfam" id="PF23920"/>
    </source>
</evidence>
<gene>
    <name evidence="3" type="ORF">FEZ63_24275</name>
</gene>
<dbReference type="Pfam" id="PF23920">
    <property type="entry name" value="DUF7259"/>
    <property type="match status" value="1"/>
</dbReference>
<reference evidence="3 4" key="1">
    <citation type="journal article" date="2019" name="Microorganisms">
        <title>Genome Insights into the Novel Species Microvirga brassicacearum, a Rapeseed Endophyte with Biotechnological Potential.</title>
        <authorList>
            <person name="Jimenez-Gomez A."/>
            <person name="Saati-Santamaria Z."/>
            <person name="Igual J.M."/>
            <person name="Rivas R."/>
            <person name="Mateos P.F."/>
            <person name="Garcia-Fraile P."/>
        </authorList>
    </citation>
    <scope>NUCLEOTIDE SEQUENCE [LARGE SCALE GENOMIC DNA]</scope>
    <source>
        <strain evidence="3 4">CDVBN77</strain>
    </source>
</reference>
<dbReference type="Proteomes" id="UP000325684">
    <property type="component" value="Unassembled WGS sequence"/>
</dbReference>
<dbReference type="AlphaFoldDB" id="A0A5N3P3E0"/>
<dbReference type="EMBL" id="VCMV01000079">
    <property type="protein sequence ID" value="KAB0264161.1"/>
    <property type="molecule type" value="Genomic_DNA"/>
</dbReference>
<sequence>MTIGVAASGPSAGAAVRDAVLGAELLGRGAIGGFAVFAVLDEQGRVAHRTTQRGGITALALPDAWLEARYAAAISSGPDRPEPLEQFLPGISGVGLVTGHRLPNLPGDDGIALNQAVLARIAQGDSPQQAVDAILGANPEADVGLIALDGDGRLGWGDSARVKGRTDGGGGHRQGGGARIALLHNSIHSQDCLAESLVDLAWTQLTGELTATRFAYARGSIPIRASDRDRVHITGDGTIIAIDSANPLLPAANRPRATAIYLGSEIWQDGRRLGHAVTELIAEVAQGRVCKPNAASSVAVVMKTLSH</sequence>
<dbReference type="InterPro" id="IPR054236">
    <property type="entry name" value="DUF6963"/>
</dbReference>
<evidence type="ECO:0000313" key="3">
    <source>
        <dbReference type="EMBL" id="KAB0264161.1"/>
    </source>
</evidence>
<dbReference type="RefSeq" id="WP_150949934.1">
    <property type="nucleotide sequence ID" value="NZ_VCMV01000079.1"/>
</dbReference>
<name>A0A5N3P3E0_9HYPH</name>
<keyword evidence="4" id="KW-1185">Reference proteome</keyword>
<feature type="domain" description="DUF6963" evidence="1">
    <location>
        <begin position="2"/>
        <end position="212"/>
    </location>
</feature>
<dbReference type="OrthoDB" id="8420134at2"/>
<accession>A0A5N3P3E0</accession>
<organism evidence="3 4">
    <name type="scientific">Microvirga brassicacearum</name>
    <dbReference type="NCBI Taxonomy" id="2580413"/>
    <lineage>
        <taxon>Bacteria</taxon>
        <taxon>Pseudomonadati</taxon>
        <taxon>Pseudomonadota</taxon>
        <taxon>Alphaproteobacteria</taxon>
        <taxon>Hyphomicrobiales</taxon>
        <taxon>Methylobacteriaceae</taxon>
        <taxon>Microvirga</taxon>
    </lineage>
</organism>
<feature type="domain" description="DUF7259" evidence="2">
    <location>
        <begin position="221"/>
        <end position="296"/>
    </location>
</feature>
<comment type="caution">
    <text evidence="3">The sequence shown here is derived from an EMBL/GenBank/DDBJ whole genome shotgun (WGS) entry which is preliminary data.</text>
</comment>
<evidence type="ECO:0000313" key="4">
    <source>
        <dbReference type="Proteomes" id="UP000325684"/>
    </source>
</evidence>
<evidence type="ECO:0008006" key="5">
    <source>
        <dbReference type="Google" id="ProtNLM"/>
    </source>
</evidence>
<dbReference type="Pfam" id="PF22288">
    <property type="entry name" value="DUF6963"/>
    <property type="match status" value="1"/>
</dbReference>
<evidence type="ECO:0000259" key="1">
    <source>
        <dbReference type="Pfam" id="PF22288"/>
    </source>
</evidence>